<evidence type="ECO:0000256" key="5">
    <source>
        <dbReference type="ARBA" id="ARBA00022853"/>
    </source>
</evidence>
<evidence type="ECO:0000256" key="6">
    <source>
        <dbReference type="ARBA" id="ARBA00022964"/>
    </source>
</evidence>
<dbReference type="PROSITE" id="PS50157">
    <property type="entry name" value="ZINC_FINGER_C2H2_2"/>
    <property type="match status" value="3"/>
</dbReference>
<dbReference type="GO" id="GO:0005634">
    <property type="term" value="C:nucleus"/>
    <property type="evidence" value="ECO:0007669"/>
    <property type="project" value="TreeGrafter"/>
</dbReference>
<protein>
    <recommendedName>
        <fullName evidence="19">Lysine-specific demethylase REF6</fullName>
    </recommendedName>
</protein>
<reference evidence="17 18" key="1">
    <citation type="submission" date="2024-01" db="EMBL/GenBank/DDBJ databases">
        <title>Genome assemblies of Stephania.</title>
        <authorList>
            <person name="Yang L."/>
        </authorList>
    </citation>
    <scope>NUCLEOTIDE SEQUENCE [LARGE SCALE GENOMIC DNA]</scope>
    <source>
        <strain evidence="17">YNDBR</strain>
        <tissue evidence="17">Leaf</tissue>
    </source>
</reference>
<name>A0AAP0NPJ5_9MAGN</name>
<dbReference type="InterPro" id="IPR036236">
    <property type="entry name" value="Znf_C2H2_sf"/>
</dbReference>
<keyword evidence="8" id="KW-0408">Iron</keyword>
<feature type="domain" description="JmjC" evidence="16">
    <location>
        <begin position="194"/>
        <end position="363"/>
    </location>
</feature>
<evidence type="ECO:0000259" key="15">
    <source>
        <dbReference type="PROSITE" id="PS51183"/>
    </source>
</evidence>
<evidence type="ECO:0000256" key="4">
    <source>
        <dbReference type="ARBA" id="ARBA00022833"/>
    </source>
</evidence>
<dbReference type="GO" id="GO:0040029">
    <property type="term" value="P:epigenetic regulation of gene expression"/>
    <property type="evidence" value="ECO:0007669"/>
    <property type="project" value="UniProtKB-ARBA"/>
</dbReference>
<evidence type="ECO:0000313" key="17">
    <source>
        <dbReference type="EMBL" id="KAK9113544.1"/>
    </source>
</evidence>
<evidence type="ECO:0000256" key="8">
    <source>
        <dbReference type="ARBA" id="ARBA00023004"/>
    </source>
</evidence>
<dbReference type="SUPFAM" id="SSF51197">
    <property type="entry name" value="Clavaminate synthase-like"/>
    <property type="match status" value="1"/>
</dbReference>
<keyword evidence="4" id="KW-0862">Zinc</keyword>
<keyword evidence="3 12" id="KW-0863">Zinc-finger</keyword>
<keyword evidence="7" id="KW-0560">Oxidoreductase</keyword>
<keyword evidence="1" id="KW-0479">Metal-binding</keyword>
<dbReference type="InterPro" id="IPR013087">
    <property type="entry name" value="Znf_C2H2_type"/>
</dbReference>
<evidence type="ECO:0000256" key="3">
    <source>
        <dbReference type="ARBA" id="ARBA00022771"/>
    </source>
</evidence>
<feature type="region of interest" description="Disordered" evidence="13">
    <location>
        <begin position="498"/>
        <end position="517"/>
    </location>
</feature>
<proteinExistence type="predicted"/>
<feature type="compositionally biased region" description="Polar residues" evidence="13">
    <location>
        <begin position="964"/>
        <end position="973"/>
    </location>
</feature>
<gene>
    <name evidence="17" type="ORF">Syun_020341</name>
</gene>
<dbReference type="InterPro" id="IPR003347">
    <property type="entry name" value="JmjC_dom"/>
</dbReference>
<keyword evidence="6" id="KW-0223">Dioxygenase</keyword>
<dbReference type="PROSITE" id="PS51183">
    <property type="entry name" value="JMJN"/>
    <property type="match status" value="1"/>
</dbReference>
<feature type="compositionally biased region" description="Polar residues" evidence="13">
    <location>
        <begin position="501"/>
        <end position="514"/>
    </location>
</feature>
<dbReference type="PANTHER" id="PTHR10694">
    <property type="entry name" value="LYSINE-SPECIFIC DEMETHYLASE"/>
    <property type="match status" value="1"/>
</dbReference>
<evidence type="ECO:0000256" key="1">
    <source>
        <dbReference type="ARBA" id="ARBA00022723"/>
    </source>
</evidence>
<feature type="domain" description="C2H2-type" evidence="14">
    <location>
        <begin position="1158"/>
        <end position="1187"/>
    </location>
</feature>
<evidence type="ECO:0000256" key="7">
    <source>
        <dbReference type="ARBA" id="ARBA00023002"/>
    </source>
</evidence>
<feature type="domain" description="JmjN" evidence="15">
    <location>
        <begin position="33"/>
        <end position="74"/>
    </location>
</feature>
<dbReference type="SMART" id="SM00545">
    <property type="entry name" value="JmjN"/>
    <property type="match status" value="1"/>
</dbReference>
<dbReference type="FunFam" id="3.30.160.60:FF:000747">
    <property type="entry name" value="Probable lysine-specific demethylase ELF6"/>
    <property type="match status" value="1"/>
</dbReference>
<dbReference type="PROSITE" id="PS00028">
    <property type="entry name" value="ZINC_FINGER_C2H2_1"/>
    <property type="match status" value="3"/>
</dbReference>
<feature type="region of interest" description="Disordered" evidence="13">
    <location>
        <begin position="926"/>
        <end position="1017"/>
    </location>
</feature>
<feature type="region of interest" description="Disordered" evidence="13">
    <location>
        <begin position="1034"/>
        <end position="1095"/>
    </location>
</feature>
<dbReference type="Gene3D" id="2.60.120.650">
    <property type="entry name" value="Cupin"/>
    <property type="match status" value="1"/>
</dbReference>
<evidence type="ECO:0000259" key="14">
    <source>
        <dbReference type="PROSITE" id="PS50157"/>
    </source>
</evidence>
<evidence type="ECO:0000313" key="18">
    <source>
        <dbReference type="Proteomes" id="UP001420932"/>
    </source>
</evidence>
<keyword evidence="2" id="KW-0677">Repeat</keyword>
<evidence type="ECO:0000256" key="11">
    <source>
        <dbReference type="ARBA" id="ARBA00023242"/>
    </source>
</evidence>
<evidence type="ECO:0008006" key="19">
    <source>
        <dbReference type="Google" id="ProtNLM"/>
    </source>
</evidence>
<organism evidence="17 18">
    <name type="scientific">Stephania yunnanensis</name>
    <dbReference type="NCBI Taxonomy" id="152371"/>
    <lineage>
        <taxon>Eukaryota</taxon>
        <taxon>Viridiplantae</taxon>
        <taxon>Streptophyta</taxon>
        <taxon>Embryophyta</taxon>
        <taxon>Tracheophyta</taxon>
        <taxon>Spermatophyta</taxon>
        <taxon>Magnoliopsida</taxon>
        <taxon>Ranunculales</taxon>
        <taxon>Menispermaceae</taxon>
        <taxon>Menispermoideae</taxon>
        <taxon>Cissampelideae</taxon>
        <taxon>Stephania</taxon>
    </lineage>
</organism>
<feature type="domain" description="C2H2-type" evidence="14">
    <location>
        <begin position="1188"/>
        <end position="1219"/>
    </location>
</feature>
<evidence type="ECO:0000256" key="10">
    <source>
        <dbReference type="ARBA" id="ARBA00023163"/>
    </source>
</evidence>
<dbReference type="Pfam" id="PF02375">
    <property type="entry name" value="JmjN"/>
    <property type="match status" value="1"/>
</dbReference>
<evidence type="ECO:0000256" key="12">
    <source>
        <dbReference type="PROSITE-ProRule" id="PRU00042"/>
    </source>
</evidence>
<comment type="caution">
    <text evidence="17">The sequence shown here is derived from an EMBL/GenBank/DDBJ whole genome shotgun (WGS) entry which is preliminary data.</text>
</comment>
<evidence type="ECO:0000256" key="9">
    <source>
        <dbReference type="ARBA" id="ARBA00023015"/>
    </source>
</evidence>
<dbReference type="Gene3D" id="3.30.160.60">
    <property type="entry name" value="Classic Zinc Finger"/>
    <property type="match status" value="1"/>
</dbReference>
<evidence type="ECO:0000256" key="13">
    <source>
        <dbReference type="SAM" id="MobiDB-lite"/>
    </source>
</evidence>
<dbReference type="PROSITE" id="PS51184">
    <property type="entry name" value="JMJC"/>
    <property type="match status" value="1"/>
</dbReference>
<dbReference type="SMART" id="SM00355">
    <property type="entry name" value="ZnF_C2H2"/>
    <property type="match status" value="4"/>
</dbReference>
<keyword evidence="5" id="KW-0156">Chromatin regulator</keyword>
<dbReference type="SUPFAM" id="SSF57667">
    <property type="entry name" value="beta-beta-alpha zinc fingers"/>
    <property type="match status" value="2"/>
</dbReference>
<accession>A0AAP0NPJ5</accession>
<dbReference type="SMART" id="SM00558">
    <property type="entry name" value="JmjC"/>
    <property type="match status" value="1"/>
</dbReference>
<dbReference type="GO" id="GO:0034647">
    <property type="term" value="F:histone H3K4me/H3K4me2/H3K4me3 demethylase activity"/>
    <property type="evidence" value="ECO:0007669"/>
    <property type="project" value="TreeGrafter"/>
</dbReference>
<feature type="compositionally biased region" description="Basic and acidic residues" evidence="13">
    <location>
        <begin position="1048"/>
        <end position="1059"/>
    </location>
</feature>
<evidence type="ECO:0000256" key="2">
    <source>
        <dbReference type="ARBA" id="ARBA00022737"/>
    </source>
</evidence>
<dbReference type="Proteomes" id="UP001420932">
    <property type="component" value="Unassembled WGS sequence"/>
</dbReference>
<feature type="domain" description="C2H2-type" evidence="14">
    <location>
        <begin position="1128"/>
        <end position="1157"/>
    </location>
</feature>
<dbReference type="AlphaFoldDB" id="A0AAP0NPJ5"/>
<dbReference type="Pfam" id="PF02373">
    <property type="entry name" value="JmjC"/>
    <property type="match status" value="1"/>
</dbReference>
<keyword evidence="10" id="KW-0804">Transcription</keyword>
<keyword evidence="11" id="KW-0539">Nucleus</keyword>
<dbReference type="EMBL" id="JBBNAF010000009">
    <property type="protein sequence ID" value="KAK9113544.1"/>
    <property type="molecule type" value="Genomic_DNA"/>
</dbReference>
<sequence>MASSSTSASAAAAAAAAEVHVDVPKWLQNLPLAPEYHPTLEEFEDPISYILRIEDEASQYGLCKIVPPLPRAPNKSVITNLNRSIASTIGAATTPTFTTKEQRIGERGMWRSGERCTLHQFEAKAKQFERNLVNSRAKKRLSVLEIETHFWNWIREKPFSPISGECAGEIPGSAFELEDEKKLRRGVKGLTVGESEWNLRGISRSPGSLLRFMEEEEEEIPGVNSPLLSLYMMFGWFAWHLEDHELPCLNFMHMGEAKTWYGVPGDAAQAFEEVVGVHQFGGDVNPLVTYAALGERTTVMSPKVLMDAGIPCCRLVQNAGEFVLTFPRAYHSGFSHGFNCCEAINIATPKWLMVAREAAIRRAATAQPPVLSHFQLLYAYALSLSSRVPRGIRTKPQKLRVKDMEKEGDTMVKELFVLNILQNNDLLHVLLEQGSSCVLLQQKCSNELECSNFCTSATSGMCIPDKKIETSEASLSNDVMQERNKRIRPLIRFSSARRKSSVASQGNKSSSFPVNNDRDMISEKENTSFGYRHFSQELFSCAACGISCSACSAVIQPREEATKYLMSAEFSFFNDWLVGPRTPDDRLPNGRNKYANSSEANSCSDWMEEINTDDLYEVPVQSGFYKVLDQWVKVPSEAEAQRHFSSLDLLADAYGDSSDSDEELAVAEMSAGGNFVMDNLTESSQSADRAVTDCLSCGLEQDHGHKESGKMYHTSVRLGSDGVKSEIDAFSETKTRCTFDVPVKATDVLVTELSEEYPSRNHIFCLEHAVEVQKQLQSIGGTHLLLLCHPEYPKLVAQAKSFAEELGIDHAWKNISLRDATKEDHEWIQSALRDEESRPTNDDWTVQLGINMSYVVRLSHSPLYSKQMPYNSVLYKAFGCSLQAKSSAKVQTRSKRLGRRNKRVVVGKWCGKVWMSNQLHPYLSQRDTSEEKPFTRANSQVKVESKAERVLRRGSLNGLKMDPEQTTSPSESKSGTRKAGTKGGTISTIGPNKKPKYLQLDSSTEAVKSPPENTPLPLRRTSRIRKIKCEAVESSDYKVKNSSRHQSKVKEEYADEPKSRLRRMLKPLRENKVIKSTGQNQNKKSNKKKVSVGRKETPADDAVKYKCDIDGCSMEFRLKQELVLHKNDICPVRGCGKKFFNHKYLVQHKRVHVDDRPLKCPWKGCRMTFKWPWARTEHIRVHTGIRPYECHEKGCGQTFRFVSDFSRHKRKTGHLANKKQHRGKV</sequence>
<keyword evidence="18" id="KW-1185">Reference proteome</keyword>
<dbReference type="GO" id="GO:0008270">
    <property type="term" value="F:zinc ion binding"/>
    <property type="evidence" value="ECO:0007669"/>
    <property type="project" value="UniProtKB-KW"/>
</dbReference>
<dbReference type="InterPro" id="IPR003349">
    <property type="entry name" value="JmjN"/>
</dbReference>
<evidence type="ECO:0000259" key="16">
    <source>
        <dbReference type="PROSITE" id="PS51184"/>
    </source>
</evidence>
<keyword evidence="9" id="KW-0805">Transcription regulation</keyword>
<dbReference type="GO" id="GO:0000785">
    <property type="term" value="C:chromatin"/>
    <property type="evidence" value="ECO:0007669"/>
    <property type="project" value="TreeGrafter"/>
</dbReference>
<dbReference type="PANTHER" id="PTHR10694:SF38">
    <property type="entry name" value="LYSINE-SPECIFIC DEMETHYLASE REF6"/>
    <property type="match status" value="1"/>
</dbReference>